<evidence type="ECO:0000313" key="6">
    <source>
        <dbReference type="EMBL" id="SFT04772.1"/>
    </source>
</evidence>
<keyword evidence="3" id="KW-0547">Nucleotide-binding</keyword>
<sequence>MSEPILVVRGLRAAAGDHLLLNTVDLDLRPGTVLAVIGESGSGKTTLGLALQGESLPGVALSGSVRLHDTELLGCTDAQRRRVRAGKTAVLPQHPAGVLNPMRRVGTVLRELAALRHADRRTRDHAVRDAMTAAQLNPEAGLQRRYPHQLSGGQQQRFALAQALITQPGIVVLDEPTTGADTITTSETADMLAALAANGTALVLLTHDLALTRRIAHHTLVLHGGRIVEHGTATRSLPAPTHAHIRKLPAAERHLSANADVTRAGPEPVLRVDNIGRRAKNGTPLISGVDLTVHSGWCAAIIGRSGAGKTTLARCLAGLTRPDTGRILLGDVELAPTARRRPREHRRHVQYIHQDNRAAFDTRSPVVHQVARTAELLRGLSRPDALREAGDALATLGLESAHTLRRPSGLSGGQLQRAALARALLARPSVLICDEITSSQDVVNQSDLLRVLATVKATCHTSIVLISHDFTAVSALADEVHLMQGGRLVESTTPRELFNAPRSELASNLVAADRKLRRGQHVTDG</sequence>
<evidence type="ECO:0000256" key="1">
    <source>
        <dbReference type="ARBA" id="ARBA00005417"/>
    </source>
</evidence>
<keyword evidence="4 6" id="KW-0067">ATP-binding</keyword>
<dbReference type="AlphaFoldDB" id="A0A1I6UTF9"/>
<dbReference type="GO" id="GO:0016887">
    <property type="term" value="F:ATP hydrolysis activity"/>
    <property type="evidence" value="ECO:0007669"/>
    <property type="project" value="InterPro"/>
</dbReference>
<dbReference type="InterPro" id="IPR027417">
    <property type="entry name" value="P-loop_NTPase"/>
</dbReference>
<dbReference type="EMBL" id="FOZX01000013">
    <property type="protein sequence ID" value="SFT04772.1"/>
    <property type="molecule type" value="Genomic_DNA"/>
</dbReference>
<dbReference type="PANTHER" id="PTHR43776:SF7">
    <property type="entry name" value="D,D-DIPEPTIDE TRANSPORT ATP-BINDING PROTEIN DDPF-RELATED"/>
    <property type="match status" value="1"/>
</dbReference>
<reference evidence="7" key="1">
    <citation type="submission" date="2016-10" db="EMBL/GenBank/DDBJ databases">
        <authorList>
            <person name="Varghese N."/>
            <person name="Submissions S."/>
        </authorList>
    </citation>
    <scope>NUCLEOTIDE SEQUENCE [LARGE SCALE GENOMIC DNA]</scope>
    <source>
        <strain evidence="7">DSM 44771</strain>
    </source>
</reference>
<dbReference type="InterPro" id="IPR003593">
    <property type="entry name" value="AAA+_ATPase"/>
</dbReference>
<protein>
    <submittedName>
        <fullName evidence="6">Peptide/nickel transport system ATP-binding protein</fullName>
    </submittedName>
</protein>
<dbReference type="InterPro" id="IPR050319">
    <property type="entry name" value="ABC_transp_ATP-bind"/>
</dbReference>
<gene>
    <name evidence="6" type="ORF">SAMN05660874_05241</name>
</gene>
<feature type="domain" description="ABC transporter" evidence="5">
    <location>
        <begin position="270"/>
        <end position="510"/>
    </location>
</feature>
<dbReference type="InterPro" id="IPR003439">
    <property type="entry name" value="ABC_transporter-like_ATP-bd"/>
</dbReference>
<dbReference type="GO" id="GO:0005524">
    <property type="term" value="F:ATP binding"/>
    <property type="evidence" value="ECO:0007669"/>
    <property type="project" value="UniProtKB-KW"/>
</dbReference>
<dbReference type="RefSeq" id="WP_175548272.1">
    <property type="nucleotide sequence ID" value="NZ_FOZX01000013.1"/>
</dbReference>
<comment type="similarity">
    <text evidence="1">Belongs to the ABC transporter superfamily.</text>
</comment>
<evidence type="ECO:0000259" key="5">
    <source>
        <dbReference type="PROSITE" id="PS50893"/>
    </source>
</evidence>
<proteinExistence type="inferred from homology"/>
<dbReference type="SMART" id="SM00382">
    <property type="entry name" value="AAA"/>
    <property type="match status" value="2"/>
</dbReference>
<evidence type="ECO:0000256" key="3">
    <source>
        <dbReference type="ARBA" id="ARBA00022741"/>
    </source>
</evidence>
<name>A0A1I6UTF9_9PSEU</name>
<dbReference type="PANTHER" id="PTHR43776">
    <property type="entry name" value="TRANSPORT ATP-BINDING PROTEIN"/>
    <property type="match status" value="1"/>
</dbReference>
<dbReference type="Proteomes" id="UP000198852">
    <property type="component" value="Unassembled WGS sequence"/>
</dbReference>
<dbReference type="Pfam" id="PF00005">
    <property type="entry name" value="ABC_tran"/>
    <property type="match status" value="2"/>
</dbReference>
<accession>A0A1I6UTF9</accession>
<keyword evidence="2" id="KW-0813">Transport</keyword>
<dbReference type="GO" id="GO:0055085">
    <property type="term" value="P:transmembrane transport"/>
    <property type="evidence" value="ECO:0007669"/>
    <property type="project" value="UniProtKB-ARBA"/>
</dbReference>
<evidence type="ECO:0000256" key="4">
    <source>
        <dbReference type="ARBA" id="ARBA00022840"/>
    </source>
</evidence>
<dbReference type="InterPro" id="IPR017871">
    <property type="entry name" value="ABC_transporter-like_CS"/>
</dbReference>
<organism evidence="6 7">
    <name type="scientific">Saccharopolyspora flava</name>
    <dbReference type="NCBI Taxonomy" id="95161"/>
    <lineage>
        <taxon>Bacteria</taxon>
        <taxon>Bacillati</taxon>
        <taxon>Actinomycetota</taxon>
        <taxon>Actinomycetes</taxon>
        <taxon>Pseudonocardiales</taxon>
        <taxon>Pseudonocardiaceae</taxon>
        <taxon>Saccharopolyspora</taxon>
    </lineage>
</organism>
<feature type="domain" description="ABC transporter" evidence="5">
    <location>
        <begin position="6"/>
        <end position="249"/>
    </location>
</feature>
<dbReference type="PROSITE" id="PS00211">
    <property type="entry name" value="ABC_TRANSPORTER_1"/>
    <property type="match status" value="2"/>
</dbReference>
<dbReference type="Gene3D" id="3.40.50.300">
    <property type="entry name" value="P-loop containing nucleotide triphosphate hydrolases"/>
    <property type="match status" value="2"/>
</dbReference>
<evidence type="ECO:0000313" key="7">
    <source>
        <dbReference type="Proteomes" id="UP000198852"/>
    </source>
</evidence>
<dbReference type="SUPFAM" id="SSF52540">
    <property type="entry name" value="P-loop containing nucleoside triphosphate hydrolases"/>
    <property type="match status" value="2"/>
</dbReference>
<dbReference type="PROSITE" id="PS50893">
    <property type="entry name" value="ABC_TRANSPORTER_2"/>
    <property type="match status" value="2"/>
</dbReference>
<keyword evidence="7" id="KW-1185">Reference proteome</keyword>
<evidence type="ECO:0000256" key="2">
    <source>
        <dbReference type="ARBA" id="ARBA00022448"/>
    </source>
</evidence>
<dbReference type="STRING" id="95161.SAMN05660874_05241"/>